<dbReference type="Gene3D" id="3.30.1370.10">
    <property type="entry name" value="K Homology domain, type 1"/>
    <property type="match status" value="3"/>
</dbReference>
<evidence type="ECO:0000259" key="4">
    <source>
        <dbReference type="SMART" id="SM00322"/>
    </source>
</evidence>
<feature type="non-terminal residue" evidence="5">
    <location>
        <position position="360"/>
    </location>
</feature>
<name>R7SQC8_DICSQ</name>
<dbReference type="KEGG" id="dsq:DICSQDRAFT_163181"/>
<dbReference type="Pfam" id="PF00013">
    <property type="entry name" value="KH_1"/>
    <property type="match status" value="2"/>
</dbReference>
<dbReference type="InterPro" id="IPR004087">
    <property type="entry name" value="KH_dom"/>
</dbReference>
<gene>
    <name evidence="5" type="ORF">DICSQDRAFT_163181</name>
</gene>
<dbReference type="SUPFAM" id="SSF54791">
    <property type="entry name" value="Eukaryotic type KH-domain (KH-domain type I)"/>
    <property type="match status" value="3"/>
</dbReference>
<feature type="region of interest" description="Disordered" evidence="3">
    <location>
        <begin position="1"/>
        <end position="110"/>
    </location>
</feature>
<sequence length="360" mass="39290">MSSHAGALETSQDASISDSRQGRSRKKSKGKRKGRQRHSSPLPPPPPGWKPRRDARGRGLEKAILQAREYQRDKLRREAAKREREKAKHGAAYSAPPSPTPESAEEDQTSFLETQMEQLSIPWNIEGYINGAERSNITEFQRLSGANITIESNWPPGALVDEPVLTIFGTADAFEEECFLLYEHLIFFMSSAGTPPPGCHSSSTLETDSQVFTVRALVATTEARIIAGDGHENIPQLQEETGAYITFSEAVPGAADRIVSVCGSVKGVVKAYSLVAFQLIHARLWRSCSSSPSSIALRVLVPHTLLYSVTGGDSVNIPVIQESSGAQLSIRKETLPQSLERLLEVNGSPDTIGRATERIC</sequence>
<organism evidence="5 6">
    <name type="scientific">Dichomitus squalens (strain LYAD-421)</name>
    <name type="common">Western red white-rot fungus</name>
    <dbReference type="NCBI Taxonomy" id="732165"/>
    <lineage>
        <taxon>Eukaryota</taxon>
        <taxon>Fungi</taxon>
        <taxon>Dikarya</taxon>
        <taxon>Basidiomycota</taxon>
        <taxon>Agaricomycotina</taxon>
        <taxon>Agaricomycetes</taxon>
        <taxon>Polyporales</taxon>
        <taxon>Polyporaceae</taxon>
        <taxon>Dichomitus</taxon>
    </lineage>
</organism>
<dbReference type="InterPro" id="IPR036612">
    <property type="entry name" value="KH_dom_type_1_sf"/>
</dbReference>
<dbReference type="GeneID" id="18838216"/>
<feature type="domain" description="K Homology" evidence="4">
    <location>
        <begin position="210"/>
        <end position="280"/>
    </location>
</feature>
<evidence type="ECO:0000313" key="6">
    <source>
        <dbReference type="Proteomes" id="UP000053319"/>
    </source>
</evidence>
<evidence type="ECO:0000313" key="5">
    <source>
        <dbReference type="EMBL" id="EJF57965.1"/>
    </source>
</evidence>
<accession>R7SQC8</accession>
<dbReference type="PROSITE" id="PS50084">
    <property type="entry name" value="KH_TYPE_1"/>
    <property type="match status" value="3"/>
</dbReference>
<reference evidence="5 6" key="1">
    <citation type="journal article" date="2012" name="Science">
        <title>The Paleozoic origin of enzymatic lignin decomposition reconstructed from 31 fungal genomes.</title>
        <authorList>
            <person name="Floudas D."/>
            <person name="Binder M."/>
            <person name="Riley R."/>
            <person name="Barry K."/>
            <person name="Blanchette R.A."/>
            <person name="Henrissat B."/>
            <person name="Martinez A.T."/>
            <person name="Otillar R."/>
            <person name="Spatafora J.W."/>
            <person name="Yadav J.S."/>
            <person name="Aerts A."/>
            <person name="Benoit I."/>
            <person name="Boyd A."/>
            <person name="Carlson A."/>
            <person name="Copeland A."/>
            <person name="Coutinho P.M."/>
            <person name="de Vries R.P."/>
            <person name="Ferreira P."/>
            <person name="Findley K."/>
            <person name="Foster B."/>
            <person name="Gaskell J."/>
            <person name="Glotzer D."/>
            <person name="Gorecki P."/>
            <person name="Heitman J."/>
            <person name="Hesse C."/>
            <person name="Hori C."/>
            <person name="Igarashi K."/>
            <person name="Jurgens J.A."/>
            <person name="Kallen N."/>
            <person name="Kersten P."/>
            <person name="Kohler A."/>
            <person name="Kuees U."/>
            <person name="Kumar T.K.A."/>
            <person name="Kuo A."/>
            <person name="LaButti K."/>
            <person name="Larrondo L.F."/>
            <person name="Lindquist E."/>
            <person name="Ling A."/>
            <person name="Lombard V."/>
            <person name="Lucas S."/>
            <person name="Lundell T."/>
            <person name="Martin R."/>
            <person name="McLaughlin D.J."/>
            <person name="Morgenstern I."/>
            <person name="Morin E."/>
            <person name="Murat C."/>
            <person name="Nagy L.G."/>
            <person name="Nolan M."/>
            <person name="Ohm R.A."/>
            <person name="Patyshakuliyeva A."/>
            <person name="Rokas A."/>
            <person name="Ruiz-Duenas F.J."/>
            <person name="Sabat G."/>
            <person name="Salamov A."/>
            <person name="Samejima M."/>
            <person name="Schmutz J."/>
            <person name="Slot J.C."/>
            <person name="St John F."/>
            <person name="Stenlid J."/>
            <person name="Sun H."/>
            <person name="Sun S."/>
            <person name="Syed K."/>
            <person name="Tsang A."/>
            <person name="Wiebenga A."/>
            <person name="Young D."/>
            <person name="Pisabarro A."/>
            <person name="Eastwood D.C."/>
            <person name="Martin F."/>
            <person name="Cullen D."/>
            <person name="Grigoriev I.V."/>
            <person name="Hibbett D.S."/>
        </authorList>
    </citation>
    <scope>NUCLEOTIDE SEQUENCE [LARGE SCALE GENOMIC DNA]</scope>
    <source>
        <strain evidence="5 6">LYAD-421 SS1</strain>
    </source>
</reference>
<dbReference type="GO" id="GO:0003723">
    <property type="term" value="F:RNA binding"/>
    <property type="evidence" value="ECO:0007669"/>
    <property type="project" value="UniProtKB-UniRule"/>
</dbReference>
<feature type="compositionally biased region" description="Basic residues" evidence="3">
    <location>
        <begin position="22"/>
        <end position="38"/>
    </location>
</feature>
<feature type="compositionally biased region" description="Polar residues" evidence="3">
    <location>
        <begin position="1"/>
        <end position="18"/>
    </location>
</feature>
<feature type="compositionally biased region" description="Basic and acidic residues" evidence="3">
    <location>
        <begin position="69"/>
        <end position="88"/>
    </location>
</feature>
<dbReference type="RefSeq" id="XP_007369340.1">
    <property type="nucleotide sequence ID" value="XM_007369278.1"/>
</dbReference>
<keyword evidence="1" id="KW-0677">Repeat</keyword>
<dbReference type="SMART" id="SM00322">
    <property type="entry name" value="KH"/>
    <property type="match status" value="2"/>
</dbReference>
<protein>
    <recommendedName>
        <fullName evidence="4">K Homology domain-containing protein</fullName>
    </recommendedName>
</protein>
<dbReference type="Proteomes" id="UP000053319">
    <property type="component" value="Unassembled WGS sequence"/>
</dbReference>
<keyword evidence="2" id="KW-0694">RNA-binding</keyword>
<dbReference type="EMBL" id="JH719442">
    <property type="protein sequence ID" value="EJF57965.1"/>
    <property type="molecule type" value="Genomic_DNA"/>
</dbReference>
<feature type="domain" description="K Homology" evidence="4">
    <location>
        <begin position="113"/>
        <end position="186"/>
    </location>
</feature>
<proteinExistence type="predicted"/>
<dbReference type="PANTHER" id="PTHR10288">
    <property type="entry name" value="KH DOMAIN CONTAINING RNA BINDING PROTEIN"/>
    <property type="match status" value="1"/>
</dbReference>
<dbReference type="AlphaFoldDB" id="R7SQC8"/>
<dbReference type="HOGENOM" id="CLU_770643_0_0_1"/>
<evidence type="ECO:0000256" key="3">
    <source>
        <dbReference type="SAM" id="MobiDB-lite"/>
    </source>
</evidence>
<feature type="compositionally biased region" description="Basic and acidic residues" evidence="3">
    <location>
        <begin position="51"/>
        <end position="61"/>
    </location>
</feature>
<evidence type="ECO:0000256" key="2">
    <source>
        <dbReference type="PROSITE-ProRule" id="PRU00117"/>
    </source>
</evidence>
<evidence type="ECO:0000256" key="1">
    <source>
        <dbReference type="ARBA" id="ARBA00022737"/>
    </source>
</evidence>
<dbReference type="InterPro" id="IPR004088">
    <property type="entry name" value="KH_dom_type_1"/>
</dbReference>